<dbReference type="GO" id="GO:0035999">
    <property type="term" value="P:tetrahydrofolate interconversion"/>
    <property type="evidence" value="ECO:0007669"/>
    <property type="project" value="TreeGrafter"/>
</dbReference>
<organism evidence="6 7">
    <name type="scientific">Claviceps humidiphila</name>
    <dbReference type="NCBI Taxonomy" id="1294629"/>
    <lineage>
        <taxon>Eukaryota</taxon>
        <taxon>Fungi</taxon>
        <taxon>Dikarya</taxon>
        <taxon>Ascomycota</taxon>
        <taxon>Pezizomycotina</taxon>
        <taxon>Sordariomycetes</taxon>
        <taxon>Hypocreomycetidae</taxon>
        <taxon>Hypocreales</taxon>
        <taxon>Clavicipitaceae</taxon>
        <taxon>Claviceps</taxon>
    </lineage>
</organism>
<dbReference type="EC" id="6.3.3.2" evidence="5"/>
<protein>
    <recommendedName>
        <fullName evidence="5">5-formyltetrahydrofolate cyclo-ligase</fullName>
        <ecNumber evidence="5">6.3.3.2</ecNumber>
    </recommendedName>
</protein>
<dbReference type="InterPro" id="IPR024185">
    <property type="entry name" value="FTHF_cligase-like_sf"/>
</dbReference>
<dbReference type="GO" id="GO:0005739">
    <property type="term" value="C:mitochondrion"/>
    <property type="evidence" value="ECO:0007669"/>
    <property type="project" value="TreeGrafter"/>
</dbReference>
<dbReference type="SUPFAM" id="SSF100950">
    <property type="entry name" value="NagB/RpiA/CoA transferase-like"/>
    <property type="match status" value="1"/>
</dbReference>
<dbReference type="AlphaFoldDB" id="A0A9P7PZQ2"/>
<dbReference type="Gene3D" id="3.40.50.10420">
    <property type="entry name" value="NagB/RpiA/CoA transferase-like"/>
    <property type="match status" value="1"/>
</dbReference>
<evidence type="ECO:0000256" key="2">
    <source>
        <dbReference type="ARBA" id="ARBA00022741"/>
    </source>
</evidence>
<keyword evidence="3" id="KW-0067">ATP-binding</keyword>
<dbReference type="PANTHER" id="PTHR23407:SF1">
    <property type="entry name" value="5-FORMYLTETRAHYDROFOLATE CYCLO-LIGASE"/>
    <property type="match status" value="1"/>
</dbReference>
<keyword evidence="2" id="KW-0547">Nucleotide-binding</keyword>
<evidence type="ECO:0000256" key="3">
    <source>
        <dbReference type="ARBA" id="ARBA00022840"/>
    </source>
</evidence>
<proteinExistence type="inferred from homology"/>
<accession>A0A9P7PZQ2</accession>
<evidence type="ECO:0000256" key="4">
    <source>
        <dbReference type="ARBA" id="ARBA00036539"/>
    </source>
</evidence>
<dbReference type="EMBL" id="SRQM01000210">
    <property type="protein sequence ID" value="KAG6115700.1"/>
    <property type="molecule type" value="Genomic_DNA"/>
</dbReference>
<dbReference type="Proteomes" id="UP000732380">
    <property type="component" value="Unassembled WGS sequence"/>
</dbReference>
<keyword evidence="7" id="KW-1185">Reference proteome</keyword>
<comment type="catalytic activity">
    <reaction evidence="4">
        <text>(6S)-5-formyl-5,6,7,8-tetrahydrofolate + ATP = (6R)-5,10-methenyltetrahydrofolate + ADP + phosphate</text>
        <dbReference type="Rhea" id="RHEA:10488"/>
        <dbReference type="ChEBI" id="CHEBI:30616"/>
        <dbReference type="ChEBI" id="CHEBI:43474"/>
        <dbReference type="ChEBI" id="CHEBI:57455"/>
        <dbReference type="ChEBI" id="CHEBI:57457"/>
        <dbReference type="ChEBI" id="CHEBI:456216"/>
        <dbReference type="EC" id="6.3.3.2"/>
    </reaction>
</comment>
<comment type="caution">
    <text evidence="6">The sequence shown here is derived from an EMBL/GenBank/DDBJ whole genome shotgun (WGS) entry which is preliminary data.</text>
</comment>
<dbReference type="GO" id="GO:0030272">
    <property type="term" value="F:5-formyltetrahydrofolate cyclo-ligase activity"/>
    <property type="evidence" value="ECO:0007669"/>
    <property type="project" value="UniProtKB-EC"/>
</dbReference>
<comment type="similarity">
    <text evidence="1">Belongs to the 5-formyltetrahydrofolate cyclo-ligase family.</text>
</comment>
<evidence type="ECO:0000256" key="5">
    <source>
        <dbReference type="ARBA" id="ARBA00038966"/>
    </source>
</evidence>
<dbReference type="Pfam" id="PF01812">
    <property type="entry name" value="5-FTHF_cyc-lig"/>
    <property type="match status" value="1"/>
</dbReference>
<name>A0A9P7PZQ2_9HYPO</name>
<dbReference type="InterPro" id="IPR037171">
    <property type="entry name" value="NagB/RpiA_transferase-like"/>
</dbReference>
<dbReference type="InterPro" id="IPR002698">
    <property type="entry name" value="FTHF_cligase"/>
</dbReference>
<dbReference type="GO" id="GO:0005524">
    <property type="term" value="F:ATP binding"/>
    <property type="evidence" value="ECO:0007669"/>
    <property type="project" value="UniProtKB-KW"/>
</dbReference>
<gene>
    <name evidence="6" type="ORF">E4U13_002548</name>
</gene>
<evidence type="ECO:0000256" key="1">
    <source>
        <dbReference type="ARBA" id="ARBA00010638"/>
    </source>
</evidence>
<evidence type="ECO:0000313" key="6">
    <source>
        <dbReference type="EMBL" id="KAG6115700.1"/>
    </source>
</evidence>
<dbReference type="GO" id="GO:0009396">
    <property type="term" value="P:folic acid-containing compound biosynthetic process"/>
    <property type="evidence" value="ECO:0007669"/>
    <property type="project" value="TreeGrafter"/>
</dbReference>
<reference evidence="6 7" key="1">
    <citation type="journal article" date="2020" name="bioRxiv">
        <title>Whole genome comparisons of ergot fungi reveals the divergence and evolution of species within the genus Claviceps are the result of varying mechanisms driving genome evolution and host range expansion.</title>
        <authorList>
            <person name="Wyka S.A."/>
            <person name="Mondo S.J."/>
            <person name="Liu M."/>
            <person name="Dettman J."/>
            <person name="Nalam V."/>
            <person name="Broders K.D."/>
        </authorList>
    </citation>
    <scope>NUCLEOTIDE SEQUENCE [LARGE SCALE GENOMIC DNA]</scope>
    <source>
        <strain evidence="6 7">LM576</strain>
    </source>
</reference>
<sequence length="269" mass="29534">MIASRHRLASTLNPMASPLAIAKQQLRNTVKQRLSSVSAESIVAQSGNIFESLKAFKPYVEAQRISIYLSMPSGEVQTDVIVRHALASGKQVFVPYLHKSPLDAPDTPARVMDMVHLKDMHDYESLERDRWGIPSIDPATVHQRQRILGGPDAHHSDQAGLDGLDLMLLPGVAFDFDESGAVRRLGHGKGFYDYFMNRYLAKTKSLDHDARPTLFYGLALTEQLLSGGPGEQVPMGQYDRTLHGLVLGNGQIKESISAPDGVATHVPDV</sequence>
<dbReference type="PANTHER" id="PTHR23407">
    <property type="entry name" value="ATPASE INHIBITOR/5-FORMYLTETRAHYDROFOLATE CYCLO-LIGASE"/>
    <property type="match status" value="1"/>
</dbReference>
<evidence type="ECO:0000313" key="7">
    <source>
        <dbReference type="Proteomes" id="UP000732380"/>
    </source>
</evidence>